<evidence type="ECO:0000313" key="4">
    <source>
        <dbReference type="Proteomes" id="UP000636709"/>
    </source>
</evidence>
<evidence type="ECO:0000256" key="1">
    <source>
        <dbReference type="SAM" id="SignalP"/>
    </source>
</evidence>
<comment type="caution">
    <text evidence="3">The sequence shown here is derived from an EMBL/GenBank/DDBJ whole genome shotgun (WGS) entry which is preliminary data.</text>
</comment>
<dbReference type="EMBL" id="JACEFO010000413">
    <property type="protein sequence ID" value="KAF8772328.1"/>
    <property type="molecule type" value="Genomic_DNA"/>
</dbReference>
<accession>A0A835FSF7</accession>
<name>A0A835FSF7_9POAL</name>
<gene>
    <name evidence="3" type="ORF">HU200_005866</name>
</gene>
<sequence length="377" mass="42184">MGNQGALPDVILELVFLGLDSLLWLHRAASTCERWRHIIAGDAFRALYGKRPSVVAGSYHNQGGGYSRPRFEPSPSAAAFDARHFSLDFLPGEGTKYWGWRIKDRRESLLLIYREDWKAQHRDLVVCEPLTRRQKVIPPPNPSVNYWDDEVVLLDGGGGGGGGGIGMTSFTVFLYSYEGGRIRACMFTSGSSSWCKKNICKPPRLFVVGFAAGRRYWHDREKMVIAFDQSTLKFSSFVLPNHQFSERRKMTLKVGHDGEACIVVDGDGIIKIFARQKGDGSGEGGEEWALEKTIQLSAAMLGLPEPRFLGLTRDQPQDAGMMRIILRHDRGGVPGVPSTSMRFHLNMETMEVECLPSPDLHYGGYPYEFPWPPSLRA</sequence>
<evidence type="ECO:0000259" key="2">
    <source>
        <dbReference type="Pfam" id="PF23635"/>
    </source>
</evidence>
<protein>
    <recommendedName>
        <fullName evidence="2">F-box protein AT5G49610-like beta-propeller domain-containing protein</fullName>
    </recommendedName>
</protein>
<dbReference type="PANTHER" id="PTHR33207">
    <property type="entry name" value="F-BOX DOMAIN CONTAINING PROTEIN-RELATED"/>
    <property type="match status" value="1"/>
</dbReference>
<organism evidence="3 4">
    <name type="scientific">Digitaria exilis</name>
    <dbReference type="NCBI Taxonomy" id="1010633"/>
    <lineage>
        <taxon>Eukaryota</taxon>
        <taxon>Viridiplantae</taxon>
        <taxon>Streptophyta</taxon>
        <taxon>Embryophyta</taxon>
        <taxon>Tracheophyta</taxon>
        <taxon>Spermatophyta</taxon>
        <taxon>Magnoliopsida</taxon>
        <taxon>Liliopsida</taxon>
        <taxon>Poales</taxon>
        <taxon>Poaceae</taxon>
        <taxon>PACMAD clade</taxon>
        <taxon>Panicoideae</taxon>
        <taxon>Panicodae</taxon>
        <taxon>Paniceae</taxon>
        <taxon>Anthephorinae</taxon>
        <taxon>Digitaria</taxon>
    </lineage>
</organism>
<reference evidence="3" key="1">
    <citation type="submission" date="2020-07" db="EMBL/GenBank/DDBJ databases">
        <title>Genome sequence and genetic diversity analysis of an under-domesticated orphan crop, white fonio (Digitaria exilis).</title>
        <authorList>
            <person name="Bennetzen J.L."/>
            <person name="Chen S."/>
            <person name="Ma X."/>
            <person name="Wang X."/>
            <person name="Yssel A.E.J."/>
            <person name="Chaluvadi S.R."/>
            <person name="Johnson M."/>
            <person name="Gangashetty P."/>
            <person name="Hamidou F."/>
            <person name="Sanogo M.D."/>
            <person name="Zwaenepoel A."/>
            <person name="Wallace J."/>
            <person name="Van De Peer Y."/>
            <person name="Van Deynze A."/>
        </authorList>
    </citation>
    <scope>NUCLEOTIDE SEQUENCE</scope>
    <source>
        <tissue evidence="3">Leaves</tissue>
    </source>
</reference>
<dbReference type="InterPro" id="IPR056594">
    <property type="entry name" value="AT5G49610-like_b-prop"/>
</dbReference>
<keyword evidence="4" id="KW-1185">Reference proteome</keyword>
<dbReference type="Proteomes" id="UP000636709">
    <property type="component" value="Unassembled WGS sequence"/>
</dbReference>
<feature type="chain" id="PRO_5032895496" description="F-box protein AT5G49610-like beta-propeller domain-containing protein" evidence="1">
    <location>
        <begin position="31"/>
        <end position="377"/>
    </location>
</feature>
<feature type="signal peptide" evidence="1">
    <location>
        <begin position="1"/>
        <end position="30"/>
    </location>
</feature>
<dbReference type="AlphaFoldDB" id="A0A835FSF7"/>
<feature type="domain" description="F-box protein AT5G49610-like beta-propeller" evidence="2">
    <location>
        <begin position="102"/>
        <end position="300"/>
    </location>
</feature>
<dbReference type="Pfam" id="PF23635">
    <property type="entry name" value="Beta-prop_AT5G49610-like"/>
    <property type="match status" value="1"/>
</dbReference>
<keyword evidence="1" id="KW-0732">Signal</keyword>
<evidence type="ECO:0000313" key="3">
    <source>
        <dbReference type="EMBL" id="KAF8772328.1"/>
    </source>
</evidence>
<proteinExistence type="predicted"/>
<dbReference type="OrthoDB" id="674561at2759"/>